<dbReference type="PANTHER" id="PTHR23090">
    <property type="entry name" value="NH 3 /GLUTAMINE-DEPENDENT NAD + SYNTHETASE"/>
    <property type="match status" value="1"/>
</dbReference>
<dbReference type="FunFam" id="3.60.110.10:FF:000003">
    <property type="entry name" value="Glutamine-dependent NAD(+) synthetase"/>
    <property type="match status" value="1"/>
</dbReference>
<evidence type="ECO:0000256" key="9">
    <source>
        <dbReference type="ARBA" id="ARBA00030681"/>
    </source>
</evidence>
<evidence type="ECO:0000256" key="4">
    <source>
        <dbReference type="ARBA" id="ARBA00017309"/>
    </source>
</evidence>
<dbReference type="Proteomes" id="UP000054359">
    <property type="component" value="Unassembled WGS sequence"/>
</dbReference>
<dbReference type="InterPro" id="IPR036526">
    <property type="entry name" value="C-N_Hydrolase_sf"/>
</dbReference>
<dbReference type="InterPro" id="IPR014729">
    <property type="entry name" value="Rossmann-like_a/b/a_fold"/>
</dbReference>
<dbReference type="PANTHER" id="PTHR23090:SF9">
    <property type="entry name" value="GLUTAMINE-DEPENDENT NAD(+) SYNTHETASE"/>
    <property type="match status" value="1"/>
</dbReference>
<evidence type="ECO:0000313" key="13">
    <source>
        <dbReference type="Proteomes" id="UP000054359"/>
    </source>
</evidence>
<gene>
    <name evidence="12" type="ORF">X975_03296</name>
</gene>
<evidence type="ECO:0000256" key="5">
    <source>
        <dbReference type="ARBA" id="ARBA00022598"/>
    </source>
</evidence>
<dbReference type="PROSITE" id="PS50263">
    <property type="entry name" value="CN_HYDROLASE"/>
    <property type="match status" value="1"/>
</dbReference>
<dbReference type="InterPro" id="IPR003694">
    <property type="entry name" value="NAD_synthase"/>
</dbReference>
<dbReference type="CDD" id="cd00553">
    <property type="entry name" value="NAD_synthase"/>
    <property type="match status" value="1"/>
</dbReference>
<dbReference type="InterPro" id="IPR003010">
    <property type="entry name" value="C-N_Hydrolase"/>
</dbReference>
<evidence type="ECO:0000256" key="3">
    <source>
        <dbReference type="ARBA" id="ARBA00012743"/>
    </source>
</evidence>
<dbReference type="UniPathway" id="UPA00253">
    <property type="reaction ID" value="UER00334"/>
</dbReference>
<dbReference type="GO" id="GO:0003952">
    <property type="term" value="F:NAD+ synthase (glutamine-hydrolyzing) activity"/>
    <property type="evidence" value="ECO:0007669"/>
    <property type="project" value="UniProtKB-EC"/>
</dbReference>
<dbReference type="SUPFAM" id="SSF52402">
    <property type="entry name" value="Adenine nucleotide alpha hydrolases-like"/>
    <property type="match status" value="1"/>
</dbReference>
<dbReference type="SUPFAM" id="SSF56317">
    <property type="entry name" value="Carbon-nitrogen hydrolase"/>
    <property type="match status" value="1"/>
</dbReference>
<dbReference type="Gene3D" id="3.40.50.620">
    <property type="entry name" value="HUPs"/>
    <property type="match status" value="1"/>
</dbReference>
<evidence type="ECO:0000256" key="8">
    <source>
        <dbReference type="ARBA" id="ARBA00023027"/>
    </source>
</evidence>
<dbReference type="GO" id="GO:0005737">
    <property type="term" value="C:cytoplasm"/>
    <property type="evidence" value="ECO:0007669"/>
    <property type="project" value="InterPro"/>
</dbReference>
<keyword evidence="8" id="KW-0520">NAD</keyword>
<dbReference type="PIRSF" id="PIRSF006630">
    <property type="entry name" value="NADS_GAT"/>
    <property type="match status" value="1"/>
</dbReference>
<comment type="similarity">
    <text evidence="2">In the C-terminal section; belongs to the NAD synthetase family.</text>
</comment>
<evidence type="ECO:0000259" key="11">
    <source>
        <dbReference type="PROSITE" id="PS50263"/>
    </source>
</evidence>
<dbReference type="FunFam" id="3.40.50.620:FF:000036">
    <property type="entry name" value="Glutamine-dependent NAD(+) synthetase"/>
    <property type="match status" value="1"/>
</dbReference>
<keyword evidence="5" id="KW-0436">Ligase</keyword>
<dbReference type="CDD" id="cd07570">
    <property type="entry name" value="GAT_Gln-NAD-synth"/>
    <property type="match status" value="1"/>
</dbReference>
<evidence type="ECO:0000256" key="10">
    <source>
        <dbReference type="ARBA" id="ARBA00052340"/>
    </source>
</evidence>
<dbReference type="GO" id="GO:0009435">
    <property type="term" value="P:NAD+ biosynthetic process"/>
    <property type="evidence" value="ECO:0007669"/>
    <property type="project" value="UniProtKB-UniPathway"/>
</dbReference>
<dbReference type="GO" id="GO:0005524">
    <property type="term" value="F:ATP binding"/>
    <property type="evidence" value="ECO:0007669"/>
    <property type="project" value="UniProtKB-KW"/>
</dbReference>
<dbReference type="Pfam" id="PF02540">
    <property type="entry name" value="NAD_synthase"/>
    <property type="match status" value="1"/>
</dbReference>
<sequence>MERTVTLAACTLNQWAMDFKGNYERIRESIRVAKEKGARYRGGPELEVTGYSCGDHFYESDTFLHSWEVVSRLIEDPICEDIIVDVGMPVMHKNIAYNCRVIFFNKKLLLIRPKIILCDNGNFRETRWFTAWKKIRETETYRLPSIIENICHQEMVLIGDAILATVDTCIGFEICEELWNARSTHISQSLDGIEIISNGSAAYHELQNTKSLAHLIKSTTAKCGGIYIFSNLRGCDGDRYYFQGCSLIAMNGEILSKGETFSLQDIEVIVSTLCLEDVKMYRNNTRSRNIAASFSPPYPRVEVEFILSSADLYQQLSEPIVLRHHTQEEEIAIGTACWLWDYLRRSGQGGYFLSLQGDINSSSCAVVIYSMCFLIKNAIDNGNETVLKELREVIGKPTYVPRSATEICNNLLVTCYTGTEYLCENRCCIVKQLTSDIGSCHIETNIDSVIDAVVHVFSSTIGFIPKCHASNGNTREIKAMRQTIERIRMVIFYLFAQLYLLLKHRSVSLLVLGTGDADEGLVGYGTKFGFSSADLSPLGSFNKQDIQLFLEFAVCHYKLANAGNLLHALKVNYDWESTAKSLEDLKCNIVSSETTVYGNLRKYFRCGPYSMFCKLASTWSNIWSTTVIAHKVKSFFISYAKNRHKMMVAAPSYYANPSSQHDNRFDQRQFIYNTKWEWQFQAIDNCLQGKNITTS</sequence>
<evidence type="ECO:0000256" key="1">
    <source>
        <dbReference type="ARBA" id="ARBA00005188"/>
    </source>
</evidence>
<keyword evidence="6" id="KW-0547">Nucleotide-binding</keyword>
<reference evidence="12 13" key="1">
    <citation type="submission" date="2013-11" db="EMBL/GenBank/DDBJ databases">
        <title>Genome sequencing of Stegodyphus mimosarum.</title>
        <authorList>
            <person name="Bechsgaard J."/>
        </authorList>
    </citation>
    <scope>NUCLEOTIDE SEQUENCE [LARGE SCALE GENOMIC DNA]</scope>
</reference>
<keyword evidence="13" id="KW-1185">Reference proteome</keyword>
<dbReference type="OMA" id="DETCHGI"/>
<dbReference type="AlphaFoldDB" id="A0A087TST8"/>
<comment type="pathway">
    <text evidence="1">Cofactor biosynthesis; NAD(+) biosynthesis; NAD(+) from deamido-NAD(+) (L-Gln route): step 1/1.</text>
</comment>
<dbReference type="Gene3D" id="3.60.110.10">
    <property type="entry name" value="Carbon-nitrogen hydrolase"/>
    <property type="match status" value="1"/>
</dbReference>
<dbReference type="EMBL" id="KK116581">
    <property type="protein sequence ID" value="KFM68177.1"/>
    <property type="molecule type" value="Genomic_DNA"/>
</dbReference>
<proteinExistence type="inferred from homology"/>
<keyword evidence="7" id="KW-0067">ATP-binding</keyword>
<feature type="non-terminal residue" evidence="12">
    <location>
        <position position="695"/>
    </location>
</feature>
<organism evidence="12 13">
    <name type="scientific">Stegodyphus mimosarum</name>
    <name type="common">African social velvet spider</name>
    <dbReference type="NCBI Taxonomy" id="407821"/>
    <lineage>
        <taxon>Eukaryota</taxon>
        <taxon>Metazoa</taxon>
        <taxon>Ecdysozoa</taxon>
        <taxon>Arthropoda</taxon>
        <taxon>Chelicerata</taxon>
        <taxon>Arachnida</taxon>
        <taxon>Araneae</taxon>
        <taxon>Araneomorphae</taxon>
        <taxon>Entelegynae</taxon>
        <taxon>Eresoidea</taxon>
        <taxon>Eresidae</taxon>
        <taxon>Stegodyphus</taxon>
    </lineage>
</organism>
<evidence type="ECO:0000256" key="2">
    <source>
        <dbReference type="ARBA" id="ARBA00007145"/>
    </source>
</evidence>
<name>A0A087TST8_STEMI</name>
<protein>
    <recommendedName>
        <fullName evidence="4">Glutamine-dependent NAD(+) synthetase</fullName>
        <ecNumber evidence="3">6.3.5.1</ecNumber>
    </recommendedName>
    <alternativeName>
        <fullName evidence="9">NAD(+) synthase [glutamine-hydrolyzing]</fullName>
    </alternativeName>
</protein>
<dbReference type="InterPro" id="IPR022310">
    <property type="entry name" value="NAD/GMP_synthase"/>
</dbReference>
<evidence type="ECO:0000313" key="12">
    <source>
        <dbReference type="EMBL" id="KFM68177.1"/>
    </source>
</evidence>
<comment type="catalytic activity">
    <reaction evidence="10">
        <text>deamido-NAD(+) + L-glutamine + ATP + H2O = L-glutamate + AMP + diphosphate + NAD(+) + H(+)</text>
        <dbReference type="Rhea" id="RHEA:24384"/>
        <dbReference type="ChEBI" id="CHEBI:15377"/>
        <dbReference type="ChEBI" id="CHEBI:15378"/>
        <dbReference type="ChEBI" id="CHEBI:29985"/>
        <dbReference type="ChEBI" id="CHEBI:30616"/>
        <dbReference type="ChEBI" id="CHEBI:33019"/>
        <dbReference type="ChEBI" id="CHEBI:57540"/>
        <dbReference type="ChEBI" id="CHEBI:58359"/>
        <dbReference type="ChEBI" id="CHEBI:58437"/>
        <dbReference type="ChEBI" id="CHEBI:456215"/>
        <dbReference type="EC" id="6.3.5.1"/>
    </reaction>
</comment>
<evidence type="ECO:0000256" key="7">
    <source>
        <dbReference type="ARBA" id="ARBA00022840"/>
    </source>
</evidence>
<dbReference type="EC" id="6.3.5.1" evidence="3"/>
<dbReference type="InterPro" id="IPR014445">
    <property type="entry name" value="Gln-dep_NAD_synthase"/>
</dbReference>
<accession>A0A087TST8</accession>
<feature type="domain" description="CN hydrolase" evidence="11">
    <location>
        <begin position="5"/>
        <end position="275"/>
    </location>
</feature>
<dbReference type="Pfam" id="PF00795">
    <property type="entry name" value="CN_hydrolase"/>
    <property type="match status" value="1"/>
</dbReference>
<dbReference type="GO" id="GO:0004359">
    <property type="term" value="F:glutaminase activity"/>
    <property type="evidence" value="ECO:0007669"/>
    <property type="project" value="InterPro"/>
</dbReference>
<dbReference type="OrthoDB" id="2020662at2759"/>
<evidence type="ECO:0000256" key="6">
    <source>
        <dbReference type="ARBA" id="ARBA00022741"/>
    </source>
</evidence>
<dbReference type="STRING" id="407821.A0A087TST8"/>